<reference evidence="5 6" key="1">
    <citation type="submission" date="2021-04" db="EMBL/GenBank/DDBJ databases">
        <title>Whole-genome sequencing of Saccharopolyspora endophytica KCTC 19397.</title>
        <authorList>
            <person name="Ay H."/>
            <person name="Saygin H."/>
            <person name="Sahin N."/>
        </authorList>
    </citation>
    <scope>NUCLEOTIDE SEQUENCE [LARGE SCALE GENOMIC DNA]</scope>
    <source>
        <strain evidence="5 6">KCTC 19397</strain>
    </source>
</reference>
<keyword evidence="1" id="KW-0560">Oxidoreductase</keyword>
<sequence length="418" mass="44363">MNRTDVVVVGLGVVGLSLAAAVARAGYRVCGVETSPARRAQIEQPGTGAAGEEDLQPLLASGQLRLQGEGELPSAEVYCVSVPSPCRSDGFMDVSWLRNAAESVGRALRRGGLVLVHSTCAPGTIERQIVKVLSQTSQLVAGVDYHVAHAPDRIDPARQTPAEGVPRVVGGLTPTCTKTAVTFLRSVFGHVHPVNRIETAEFVKTFENTFRLVNIALAHELASICHKHDIDPVEVIEAAATKPYGFLPHRPGIGAGGACIPVVAAFFRATATRRGIMPHLVDAALDVNDTIPGRLVELVREQLGALRLRPLPGSRVLAVGVTYKPDVNDIRNSSALRVIEELVVAGADVDYYDPFVPELELRDGPVLRSLPKPEAGGYDLVVLLTKHSSVNHSVLADPGTAVLDCSTGTPMVVVDGRL</sequence>
<dbReference type="InterPro" id="IPR001732">
    <property type="entry name" value="UDP-Glc/GDP-Man_DH_N"/>
</dbReference>
<dbReference type="Pfam" id="PF03721">
    <property type="entry name" value="UDPG_MGDP_dh_N"/>
    <property type="match status" value="1"/>
</dbReference>
<dbReference type="Pfam" id="PF03720">
    <property type="entry name" value="UDPG_MGDP_dh_C"/>
    <property type="match status" value="1"/>
</dbReference>
<dbReference type="Pfam" id="PF00984">
    <property type="entry name" value="UDPG_MGDP_dh"/>
    <property type="match status" value="1"/>
</dbReference>
<dbReference type="PIRSF" id="PIRSF500136">
    <property type="entry name" value="UDP_ManNAc_DH"/>
    <property type="match status" value="1"/>
</dbReference>
<evidence type="ECO:0000256" key="3">
    <source>
        <dbReference type="PIRNR" id="PIRNR000124"/>
    </source>
</evidence>
<dbReference type="SUPFAM" id="SSF52413">
    <property type="entry name" value="UDP-glucose/GDP-mannose dehydrogenase C-terminal domain"/>
    <property type="match status" value="1"/>
</dbReference>
<feature type="domain" description="UDP-glucose/GDP-mannose dehydrogenase C-terminal" evidence="4">
    <location>
        <begin position="317"/>
        <end position="405"/>
    </location>
</feature>
<gene>
    <name evidence="5" type="ORF">KBO27_04270</name>
</gene>
<dbReference type="InterPro" id="IPR028359">
    <property type="entry name" value="UDP_ManNAc/GlcNAc_DH"/>
</dbReference>
<name>A0ABS5DA72_9PSEU</name>
<comment type="similarity">
    <text evidence="3">Belongs to the UDP-glucose/GDP-mannose dehydrogenase family.</text>
</comment>
<dbReference type="EMBL" id="JAGPXE010000002">
    <property type="protein sequence ID" value="MBQ0923144.1"/>
    <property type="molecule type" value="Genomic_DNA"/>
</dbReference>
<organism evidence="5 6">
    <name type="scientific">Saccharopolyspora endophytica</name>
    <dbReference type="NCBI Taxonomy" id="543886"/>
    <lineage>
        <taxon>Bacteria</taxon>
        <taxon>Bacillati</taxon>
        <taxon>Actinomycetota</taxon>
        <taxon>Actinomycetes</taxon>
        <taxon>Pseudonocardiales</taxon>
        <taxon>Pseudonocardiaceae</taxon>
        <taxon>Saccharopolyspora</taxon>
    </lineage>
</organism>
<proteinExistence type="inferred from homology"/>
<dbReference type="PANTHER" id="PTHR43491:SF1">
    <property type="entry name" value="UDP-N-ACETYL-D-MANNOSAMINE DEHYDROGENASE"/>
    <property type="match status" value="1"/>
</dbReference>
<dbReference type="Gene3D" id="3.40.50.720">
    <property type="entry name" value="NAD(P)-binding Rossmann-like Domain"/>
    <property type="match status" value="2"/>
</dbReference>
<dbReference type="RefSeq" id="WP_210968673.1">
    <property type="nucleotide sequence ID" value="NZ_JAGPXE010000002.1"/>
</dbReference>
<keyword evidence="2" id="KW-0520">NAD</keyword>
<dbReference type="InterPro" id="IPR017476">
    <property type="entry name" value="UDP-Glc/GDP-Man"/>
</dbReference>
<evidence type="ECO:0000313" key="5">
    <source>
        <dbReference type="EMBL" id="MBQ0923144.1"/>
    </source>
</evidence>
<keyword evidence="6" id="KW-1185">Reference proteome</keyword>
<dbReference type="PIRSF" id="PIRSF000124">
    <property type="entry name" value="UDPglc_GDPman_dh"/>
    <property type="match status" value="1"/>
</dbReference>
<evidence type="ECO:0000259" key="4">
    <source>
        <dbReference type="SMART" id="SM00984"/>
    </source>
</evidence>
<dbReference type="SMART" id="SM00984">
    <property type="entry name" value="UDPG_MGDP_dh_C"/>
    <property type="match status" value="1"/>
</dbReference>
<dbReference type="InterPro" id="IPR008927">
    <property type="entry name" value="6-PGluconate_DH-like_C_sf"/>
</dbReference>
<accession>A0ABS5DA72</accession>
<protein>
    <submittedName>
        <fullName evidence="5">Nucleotide sugar dehydrogenase</fullName>
    </submittedName>
</protein>
<dbReference type="InterPro" id="IPR014026">
    <property type="entry name" value="UDP-Glc/GDP-Man_DH_dimer"/>
</dbReference>
<dbReference type="PANTHER" id="PTHR43491">
    <property type="entry name" value="UDP-N-ACETYL-D-MANNOSAMINE DEHYDROGENASE"/>
    <property type="match status" value="1"/>
</dbReference>
<evidence type="ECO:0000256" key="2">
    <source>
        <dbReference type="ARBA" id="ARBA00023027"/>
    </source>
</evidence>
<dbReference type="SUPFAM" id="SSF51735">
    <property type="entry name" value="NAD(P)-binding Rossmann-fold domains"/>
    <property type="match status" value="1"/>
</dbReference>
<dbReference type="InterPro" id="IPR036220">
    <property type="entry name" value="UDP-Glc/GDP-Man_DH_C_sf"/>
</dbReference>
<evidence type="ECO:0000256" key="1">
    <source>
        <dbReference type="ARBA" id="ARBA00023002"/>
    </source>
</evidence>
<dbReference type="NCBIfam" id="TIGR03026">
    <property type="entry name" value="NDP-sugDHase"/>
    <property type="match status" value="1"/>
</dbReference>
<dbReference type="Proteomes" id="UP000674084">
    <property type="component" value="Unassembled WGS sequence"/>
</dbReference>
<dbReference type="InterPro" id="IPR036291">
    <property type="entry name" value="NAD(P)-bd_dom_sf"/>
</dbReference>
<dbReference type="InterPro" id="IPR014027">
    <property type="entry name" value="UDP-Glc/GDP-Man_DH_C"/>
</dbReference>
<evidence type="ECO:0000313" key="6">
    <source>
        <dbReference type="Proteomes" id="UP000674084"/>
    </source>
</evidence>
<dbReference type="SUPFAM" id="SSF48179">
    <property type="entry name" value="6-phosphogluconate dehydrogenase C-terminal domain-like"/>
    <property type="match status" value="1"/>
</dbReference>
<comment type="caution">
    <text evidence="5">The sequence shown here is derived from an EMBL/GenBank/DDBJ whole genome shotgun (WGS) entry which is preliminary data.</text>
</comment>